<feature type="compositionally biased region" description="Basic residues" evidence="8">
    <location>
        <begin position="1"/>
        <end position="15"/>
    </location>
</feature>
<evidence type="ECO:0000313" key="10">
    <source>
        <dbReference type="Proteomes" id="UP001489004"/>
    </source>
</evidence>
<sequence length="752" mass="83815">MAPSKSSRKGKKAWRKNIDTQQVEDGLEQHTTQQRQGPAVDSLPDEQLFFVDKARDDSTAAAHQEAVAEAVAAEMSKLYKRELEAEAPPAFVDYQPETDEMALLQTLEEGAGEEGEEGDGDDAVPGEAAARRADKKNKAMRNKEARRRAAEVAEEERRRLKRQRQDLANLHQLDADISSAETARQARLARRAVVKAERMASEPPRLGKQRFNAEPVQVLLSDEISGSLRKLKPAAALARDRFKSLQKRGNAVVALQKKNQELVRQLQNMREQCSQQEAAQATQTAQHAERRQQDYEQAVREVQVNLAQQQQTCRELQRQEAGWKLERQHMSAKFEQLQRKCHLLADAKEEAENTLRKQLADTRSTQDEQALQIQQLKHRCRELELKETRLEAALASTRDDTATQTQKLAEAATREAELTGRLHKLEDETRVLRRQHQALSQRSADQEGQILAERGRVKQLQADRECQSTAQAEAQQQQRQLADQVAARDEVLSQMEAKLTRRRQQQEAAEHSCAAAQAASQHSNKTIQVLLAANERLQAAILGGLGLAAVNGELKPCCTEVLGERATTADDRAQQHHSSPVGHNRQPNTPRNYRDALRISARNQEALRAHLERQAAARNAPAPSAWEAHQLAVLAADTPARALPRCSHRSRLPPKNWKPKENPQPDEPVWSAPGGASCVLQSLEAEYAAEYSAYQSTLRQIGKLSSAEATDVGDDVGEAASHLQALHGQLQEAVEILEIKASQIATLRHVGL</sequence>
<feature type="compositionally biased region" description="Acidic residues" evidence="8">
    <location>
        <begin position="110"/>
        <end position="124"/>
    </location>
</feature>
<proteinExistence type="inferred from homology"/>
<keyword evidence="10" id="KW-1185">Reference proteome</keyword>
<dbReference type="AlphaFoldDB" id="A0AAW1R599"/>
<evidence type="ECO:0000256" key="8">
    <source>
        <dbReference type="SAM" id="MobiDB-lite"/>
    </source>
</evidence>
<evidence type="ECO:0000256" key="7">
    <source>
        <dbReference type="SAM" id="Coils"/>
    </source>
</evidence>
<feature type="region of interest" description="Disordered" evidence="8">
    <location>
        <begin position="110"/>
        <end position="163"/>
    </location>
</feature>
<comment type="similarity">
    <text evidence="3">Belongs to the NOP53 family.</text>
</comment>
<dbReference type="Pfam" id="PF07767">
    <property type="entry name" value="Nop53"/>
    <property type="match status" value="2"/>
</dbReference>
<dbReference type="GO" id="GO:0008097">
    <property type="term" value="F:5S rRNA binding"/>
    <property type="evidence" value="ECO:0007669"/>
    <property type="project" value="TreeGrafter"/>
</dbReference>
<feature type="coiled-coil region" evidence="7">
    <location>
        <begin position="252"/>
        <end position="442"/>
    </location>
</feature>
<comment type="caution">
    <text evidence="9">The sequence shown here is derived from an EMBL/GenBank/DDBJ whole genome shotgun (WGS) entry which is preliminary data.</text>
</comment>
<dbReference type="GO" id="GO:0005654">
    <property type="term" value="C:nucleoplasm"/>
    <property type="evidence" value="ECO:0007669"/>
    <property type="project" value="UniProtKB-SubCell"/>
</dbReference>
<comment type="subcellular location">
    <subcellularLocation>
        <location evidence="1">Nucleus</location>
        <location evidence="1">Nucleolus</location>
    </subcellularLocation>
    <subcellularLocation>
        <location evidence="2">Nucleus</location>
        <location evidence="2">Nucleoplasm</location>
    </subcellularLocation>
</comment>
<dbReference type="PANTHER" id="PTHR14211:SF7">
    <property type="entry name" value="RIBOSOME BIOGENESIS PROTEIN NOP53"/>
    <property type="match status" value="1"/>
</dbReference>
<evidence type="ECO:0000256" key="4">
    <source>
        <dbReference type="ARBA" id="ARBA00018339"/>
    </source>
</evidence>
<keyword evidence="5" id="KW-0690">Ribosome biogenesis</keyword>
<evidence type="ECO:0000256" key="6">
    <source>
        <dbReference type="ARBA" id="ARBA00023242"/>
    </source>
</evidence>
<protein>
    <recommendedName>
        <fullName evidence="4">Ribosome biogenesis protein NOP53</fullName>
    </recommendedName>
</protein>
<dbReference type="GO" id="GO:0005730">
    <property type="term" value="C:nucleolus"/>
    <property type="evidence" value="ECO:0007669"/>
    <property type="project" value="UniProtKB-SubCell"/>
</dbReference>
<keyword evidence="6" id="KW-0539">Nucleus</keyword>
<feature type="compositionally biased region" description="Basic and acidic residues" evidence="8">
    <location>
        <begin position="141"/>
        <end position="158"/>
    </location>
</feature>
<dbReference type="GO" id="GO:0000027">
    <property type="term" value="P:ribosomal large subunit assembly"/>
    <property type="evidence" value="ECO:0007669"/>
    <property type="project" value="TreeGrafter"/>
</dbReference>
<feature type="region of interest" description="Disordered" evidence="8">
    <location>
        <begin position="1"/>
        <end position="43"/>
    </location>
</feature>
<reference evidence="9 10" key="1">
    <citation type="journal article" date="2024" name="Nat. Commun.">
        <title>Phylogenomics reveals the evolutionary origins of lichenization in chlorophyte algae.</title>
        <authorList>
            <person name="Puginier C."/>
            <person name="Libourel C."/>
            <person name="Otte J."/>
            <person name="Skaloud P."/>
            <person name="Haon M."/>
            <person name="Grisel S."/>
            <person name="Petersen M."/>
            <person name="Berrin J.G."/>
            <person name="Delaux P.M."/>
            <person name="Dal Grande F."/>
            <person name="Keller J."/>
        </authorList>
    </citation>
    <scope>NUCLEOTIDE SEQUENCE [LARGE SCALE GENOMIC DNA]</scope>
    <source>
        <strain evidence="9 10">SAG 2043</strain>
    </source>
</reference>
<gene>
    <name evidence="9" type="ORF">WJX72_002013</name>
</gene>
<name>A0AAW1R599_9CHLO</name>
<organism evidence="9 10">
    <name type="scientific">[Myrmecia] bisecta</name>
    <dbReference type="NCBI Taxonomy" id="41462"/>
    <lineage>
        <taxon>Eukaryota</taxon>
        <taxon>Viridiplantae</taxon>
        <taxon>Chlorophyta</taxon>
        <taxon>core chlorophytes</taxon>
        <taxon>Trebouxiophyceae</taxon>
        <taxon>Trebouxiales</taxon>
        <taxon>Trebouxiaceae</taxon>
        <taxon>Myrmecia</taxon>
    </lineage>
</organism>
<dbReference type="Proteomes" id="UP001489004">
    <property type="component" value="Unassembled WGS sequence"/>
</dbReference>
<feature type="region of interest" description="Disordered" evidence="8">
    <location>
        <begin position="568"/>
        <end position="591"/>
    </location>
</feature>
<keyword evidence="7" id="KW-0175">Coiled coil</keyword>
<evidence type="ECO:0000256" key="5">
    <source>
        <dbReference type="ARBA" id="ARBA00022517"/>
    </source>
</evidence>
<dbReference type="GO" id="GO:0006364">
    <property type="term" value="P:rRNA processing"/>
    <property type="evidence" value="ECO:0007669"/>
    <property type="project" value="TreeGrafter"/>
</dbReference>
<feature type="region of interest" description="Disordered" evidence="8">
    <location>
        <begin position="499"/>
        <end position="520"/>
    </location>
</feature>
<evidence type="ECO:0000256" key="1">
    <source>
        <dbReference type="ARBA" id="ARBA00004604"/>
    </source>
</evidence>
<dbReference type="InterPro" id="IPR011687">
    <property type="entry name" value="Nop53/GLTSCR2"/>
</dbReference>
<accession>A0AAW1R599</accession>
<evidence type="ECO:0000256" key="2">
    <source>
        <dbReference type="ARBA" id="ARBA00004642"/>
    </source>
</evidence>
<dbReference type="EMBL" id="JALJOR010000001">
    <property type="protein sequence ID" value="KAK9828774.1"/>
    <property type="molecule type" value="Genomic_DNA"/>
</dbReference>
<feature type="compositionally biased region" description="Polar residues" evidence="8">
    <location>
        <begin position="19"/>
        <end position="36"/>
    </location>
</feature>
<feature type="compositionally biased region" description="Low complexity" evidence="8">
    <location>
        <begin position="511"/>
        <end position="520"/>
    </location>
</feature>
<feature type="region of interest" description="Disordered" evidence="8">
    <location>
        <begin position="644"/>
        <end position="670"/>
    </location>
</feature>
<evidence type="ECO:0000313" key="9">
    <source>
        <dbReference type="EMBL" id="KAK9828774.1"/>
    </source>
</evidence>
<dbReference type="PANTHER" id="PTHR14211">
    <property type="entry name" value="GLIOMA SUPPRESSOR CANDIDATE REGION GENE 2"/>
    <property type="match status" value="1"/>
</dbReference>
<evidence type="ECO:0000256" key="3">
    <source>
        <dbReference type="ARBA" id="ARBA00008838"/>
    </source>
</evidence>